<dbReference type="STRING" id="1893.SAMN02787144_101855"/>
<name>A0A1K2EAM1_STRAR</name>
<proteinExistence type="predicted"/>
<evidence type="ECO:0000313" key="1">
    <source>
        <dbReference type="EMBL" id="SFY32775.1"/>
    </source>
</evidence>
<dbReference type="Proteomes" id="UP000181909">
    <property type="component" value="Unassembled WGS sequence"/>
</dbReference>
<organism evidence="1 2">
    <name type="scientific">Streptomyces atratus</name>
    <dbReference type="NCBI Taxonomy" id="1893"/>
    <lineage>
        <taxon>Bacteria</taxon>
        <taxon>Bacillati</taxon>
        <taxon>Actinomycetota</taxon>
        <taxon>Actinomycetes</taxon>
        <taxon>Kitasatosporales</taxon>
        <taxon>Streptomycetaceae</taxon>
        <taxon>Streptomyces</taxon>
    </lineage>
</organism>
<protein>
    <submittedName>
        <fullName evidence="1">Uncharacterized protein</fullName>
    </submittedName>
</protein>
<sequence>MALWRSCHTARRNRRSSCSGSPGSLITPAPDVGSCARDCPRERRSSLGSKIPSWMRSSRVLPVPEDVVFTVEHSVRAAMLAVYHHFDVDKEIPTMYHGLSDPKIAWSALRTAFA</sequence>
<evidence type="ECO:0000313" key="2">
    <source>
        <dbReference type="Proteomes" id="UP000181909"/>
    </source>
</evidence>
<accession>A0A1K2EAM1</accession>
<dbReference type="EMBL" id="FPJO01000018">
    <property type="protein sequence ID" value="SFY32775.1"/>
    <property type="molecule type" value="Genomic_DNA"/>
</dbReference>
<dbReference type="AlphaFoldDB" id="A0A1K2EAM1"/>
<reference evidence="1 2" key="1">
    <citation type="submission" date="2016-11" db="EMBL/GenBank/DDBJ databases">
        <authorList>
            <person name="Jaros S."/>
            <person name="Januszkiewicz K."/>
            <person name="Wedrychowicz H."/>
        </authorList>
    </citation>
    <scope>NUCLEOTIDE SEQUENCE [LARGE SCALE GENOMIC DNA]</scope>
    <source>
        <strain evidence="1 2">OK807</strain>
    </source>
</reference>
<dbReference type="InterPro" id="IPR036188">
    <property type="entry name" value="FAD/NAD-bd_sf"/>
</dbReference>
<dbReference type="Gene3D" id="3.50.50.60">
    <property type="entry name" value="FAD/NAD(P)-binding domain"/>
    <property type="match status" value="1"/>
</dbReference>
<gene>
    <name evidence="1" type="ORF">SAMN02787144_101855</name>
</gene>